<accession>A0ABX7UPS0</accession>
<dbReference type="PROSITE" id="PS50887">
    <property type="entry name" value="GGDEF"/>
    <property type="match status" value="1"/>
</dbReference>
<dbReference type="RefSeq" id="WP_208230314.1">
    <property type="nucleotide sequence ID" value="NZ_CP050854.1"/>
</dbReference>
<dbReference type="NCBIfam" id="TIGR00254">
    <property type="entry name" value="GGDEF"/>
    <property type="match status" value="1"/>
</dbReference>
<dbReference type="Pfam" id="PF00990">
    <property type="entry name" value="GGDEF"/>
    <property type="match status" value="1"/>
</dbReference>
<keyword evidence="1" id="KW-0812">Transmembrane</keyword>
<feature type="transmembrane region" description="Helical" evidence="1">
    <location>
        <begin position="232"/>
        <end position="254"/>
    </location>
</feature>
<dbReference type="CDD" id="cd01949">
    <property type="entry name" value="GGDEF"/>
    <property type="match status" value="1"/>
</dbReference>
<protein>
    <submittedName>
        <fullName evidence="5">EAL domain-containing protein</fullName>
    </submittedName>
</protein>
<dbReference type="PROSITE" id="PS50885">
    <property type="entry name" value="HAMP"/>
    <property type="match status" value="1"/>
</dbReference>
<feature type="domain" description="GGDEF" evidence="4">
    <location>
        <begin position="349"/>
        <end position="483"/>
    </location>
</feature>
<dbReference type="InterPro" id="IPR029787">
    <property type="entry name" value="Nucleotide_cyclase"/>
</dbReference>
<dbReference type="SMART" id="SM00267">
    <property type="entry name" value="GGDEF"/>
    <property type="match status" value="1"/>
</dbReference>
<dbReference type="Gene3D" id="3.30.70.270">
    <property type="match status" value="1"/>
</dbReference>
<dbReference type="InterPro" id="IPR000160">
    <property type="entry name" value="GGDEF_dom"/>
</dbReference>
<dbReference type="InterPro" id="IPR003660">
    <property type="entry name" value="HAMP_dom"/>
</dbReference>
<dbReference type="CDD" id="cd06225">
    <property type="entry name" value="HAMP"/>
    <property type="match status" value="1"/>
</dbReference>
<dbReference type="SUPFAM" id="SSF158472">
    <property type="entry name" value="HAMP domain-like"/>
    <property type="match status" value="1"/>
</dbReference>
<evidence type="ECO:0000313" key="5">
    <source>
        <dbReference type="EMBL" id="QTF07679.1"/>
    </source>
</evidence>
<sequence>MISRTRVTEELKQEVPEGKGSASLYRRHGWRRSILGRVTLFLLIGILFSYGVGAAAGWFIVDKNSQEQWRRQADTNAHIMSYIVRSIYTSVVARMDEAGLITGIVTENFLGDDESILQTGFNPVDVLSLIAMQTNNRVWLFHYRENEGFASITDASGNEGGDVLELEERKPVAPDTMMNTFAGFIRISGKTYFASVLPIMTPSGKLLGALVSSIGEKQALYRTHNTLLRNSLIGLWVVLLVTGLIISLLMRQFFHSVPTLIQALTRIAHGDTANITPLQQRNDEIGHLAFAIEKLRQAMVEREHLQQIKDTARKMEYMAHHDHLTGLPNRTFFSGALEGSIARLKSKNAYFNLMLLDLDYFKNVNDTYGHPVGDALLINVSERISLLIGNEDVVARLGGDEFALIQQVKEKPIQEARQLAEKVISAISAPFYCQGHEFCVGISIGIASAPLHGETSNSLMKNADVALYASKSSGRNNYHYFEYGMAMPSSAQNIKELDIEGAMSRKEFELYYQPLIRLSDNAVVGYEALVRWRHDSSNLLMPDMFISLAEQTGLIVKLGEWVIQQACSDAMLYFSERQRVSVNVSGIQIHYPGLTDTLARALEKSGLPASRIELEVTESILLDRQSALPVLQQIQSMGIAIALDDLGTGYSSLDCLADFPFTRVKLDKGLVADLEERESKRVIVSNIIRLVNQLGMECVAEGVETERQLNLLRHAGCQYVQGHQIGEARPVTAIIG</sequence>
<gene>
    <name evidence="5" type="ORF">HC231_06870</name>
</gene>
<dbReference type="InterPro" id="IPR001633">
    <property type="entry name" value="EAL_dom"/>
</dbReference>
<dbReference type="Pfam" id="PF00563">
    <property type="entry name" value="EAL"/>
    <property type="match status" value="1"/>
</dbReference>
<feature type="domain" description="EAL" evidence="2">
    <location>
        <begin position="492"/>
        <end position="736"/>
    </location>
</feature>
<dbReference type="SMART" id="SM00052">
    <property type="entry name" value="EAL"/>
    <property type="match status" value="1"/>
</dbReference>
<proteinExistence type="predicted"/>
<dbReference type="InterPro" id="IPR043128">
    <property type="entry name" value="Rev_trsase/Diguanyl_cyclase"/>
</dbReference>
<evidence type="ECO:0000259" key="3">
    <source>
        <dbReference type="PROSITE" id="PS50885"/>
    </source>
</evidence>
<organism evidence="5 6">
    <name type="scientific">Brenneria izadpanahii</name>
    <dbReference type="NCBI Taxonomy" id="2722756"/>
    <lineage>
        <taxon>Bacteria</taxon>
        <taxon>Pseudomonadati</taxon>
        <taxon>Pseudomonadota</taxon>
        <taxon>Gammaproteobacteria</taxon>
        <taxon>Enterobacterales</taxon>
        <taxon>Pectobacteriaceae</taxon>
        <taxon>Brenneria</taxon>
    </lineage>
</organism>
<keyword evidence="1" id="KW-1133">Transmembrane helix</keyword>
<dbReference type="SUPFAM" id="SSF141868">
    <property type="entry name" value="EAL domain-like"/>
    <property type="match status" value="1"/>
</dbReference>
<dbReference type="SUPFAM" id="SSF55073">
    <property type="entry name" value="Nucleotide cyclase"/>
    <property type="match status" value="1"/>
</dbReference>
<dbReference type="InterPro" id="IPR052155">
    <property type="entry name" value="Biofilm_reg_signaling"/>
</dbReference>
<dbReference type="EMBL" id="CP050854">
    <property type="protein sequence ID" value="QTF07679.1"/>
    <property type="molecule type" value="Genomic_DNA"/>
</dbReference>
<dbReference type="PROSITE" id="PS50883">
    <property type="entry name" value="EAL"/>
    <property type="match status" value="1"/>
</dbReference>
<evidence type="ECO:0000256" key="1">
    <source>
        <dbReference type="SAM" id="Phobius"/>
    </source>
</evidence>
<evidence type="ECO:0000259" key="4">
    <source>
        <dbReference type="PROSITE" id="PS50887"/>
    </source>
</evidence>
<dbReference type="PANTHER" id="PTHR44757:SF2">
    <property type="entry name" value="BIOFILM ARCHITECTURE MAINTENANCE PROTEIN MBAA"/>
    <property type="match status" value="1"/>
</dbReference>
<keyword evidence="1" id="KW-0472">Membrane</keyword>
<dbReference type="InterPro" id="IPR035919">
    <property type="entry name" value="EAL_sf"/>
</dbReference>
<feature type="transmembrane region" description="Helical" evidence="1">
    <location>
        <begin position="34"/>
        <end position="61"/>
    </location>
</feature>
<evidence type="ECO:0000313" key="6">
    <source>
        <dbReference type="Proteomes" id="UP000671960"/>
    </source>
</evidence>
<evidence type="ECO:0000259" key="2">
    <source>
        <dbReference type="PROSITE" id="PS50883"/>
    </source>
</evidence>
<dbReference type="CDD" id="cd01948">
    <property type="entry name" value="EAL"/>
    <property type="match status" value="1"/>
</dbReference>
<keyword evidence="6" id="KW-1185">Reference proteome</keyword>
<dbReference type="Proteomes" id="UP000671960">
    <property type="component" value="Chromosome"/>
</dbReference>
<dbReference type="PANTHER" id="PTHR44757">
    <property type="entry name" value="DIGUANYLATE CYCLASE DGCP"/>
    <property type="match status" value="1"/>
</dbReference>
<reference evidence="5 6" key="1">
    <citation type="submission" date="2020-03" db="EMBL/GenBank/DDBJ databases">
        <authorList>
            <person name="Bakhshi Ganjeh M."/>
        </authorList>
    </citation>
    <scope>NUCLEOTIDE SEQUENCE [LARGE SCALE GENOMIC DNA]</scope>
    <source>
        <strain evidence="6">Iran 50</strain>
    </source>
</reference>
<feature type="domain" description="HAMP" evidence="3">
    <location>
        <begin position="251"/>
        <end position="304"/>
    </location>
</feature>
<dbReference type="Gene3D" id="3.20.20.450">
    <property type="entry name" value="EAL domain"/>
    <property type="match status" value="1"/>
</dbReference>
<name>A0ABX7UPS0_9GAMM</name>
<dbReference type="Gene3D" id="6.10.340.10">
    <property type="match status" value="1"/>
</dbReference>